<evidence type="ECO:0000313" key="1">
    <source>
        <dbReference type="EMBL" id="VFJ92197.1"/>
    </source>
</evidence>
<protein>
    <submittedName>
        <fullName evidence="3">Uncharacterized protein</fullName>
    </submittedName>
</protein>
<dbReference type="EMBL" id="CAADFJ010000038">
    <property type="protein sequence ID" value="VFK00006.1"/>
    <property type="molecule type" value="Genomic_DNA"/>
</dbReference>
<proteinExistence type="predicted"/>
<accession>A0A450V5G5</accession>
<dbReference type="EMBL" id="CAADFI010000039">
    <property type="protein sequence ID" value="VFJ93154.1"/>
    <property type="molecule type" value="Genomic_DNA"/>
</dbReference>
<dbReference type="AlphaFoldDB" id="A0A450V5G5"/>
<evidence type="ECO:0000313" key="2">
    <source>
        <dbReference type="EMBL" id="VFJ93154.1"/>
    </source>
</evidence>
<organism evidence="3">
    <name type="scientific">Candidatus Kentrum eta</name>
    <dbReference type="NCBI Taxonomy" id="2126337"/>
    <lineage>
        <taxon>Bacteria</taxon>
        <taxon>Pseudomonadati</taxon>
        <taxon>Pseudomonadota</taxon>
        <taxon>Gammaproteobacteria</taxon>
        <taxon>Candidatus Kentrum</taxon>
    </lineage>
</organism>
<evidence type="ECO:0000313" key="3">
    <source>
        <dbReference type="EMBL" id="VFK00006.1"/>
    </source>
</evidence>
<gene>
    <name evidence="1" type="ORF">BECKH772A_GA0070896_1004014</name>
    <name evidence="2" type="ORF">BECKH772B_GA0070898_1003914</name>
    <name evidence="3" type="ORF">BECKH772C_GA0070978_1003814</name>
</gene>
<sequence>MFSGKKTFRLLSTDLSLFTGVLHKTAGSLPWIAISRARSFSNDLSIAVPMRTCFNRFMEVLPDFLLPIPKTLTAYGLTANCAGMWKKILWSKSQTQD</sequence>
<reference evidence="3" key="1">
    <citation type="submission" date="2019-02" db="EMBL/GenBank/DDBJ databases">
        <authorList>
            <person name="Gruber-Vodicka R. H."/>
            <person name="Seah K. B. B."/>
        </authorList>
    </citation>
    <scope>NUCLEOTIDE SEQUENCE</scope>
    <source>
        <strain evidence="3">BECK_SA2B12</strain>
        <strain evidence="1">BECK_SA2B15</strain>
        <strain evidence="2">BECK_SA2B20</strain>
    </source>
</reference>
<dbReference type="EMBL" id="CAADFG010000040">
    <property type="protein sequence ID" value="VFJ92197.1"/>
    <property type="molecule type" value="Genomic_DNA"/>
</dbReference>
<name>A0A450V5G5_9GAMM</name>